<evidence type="ECO:0000313" key="3">
    <source>
        <dbReference type="Proteomes" id="UP000249056"/>
    </source>
</evidence>
<accession>A0A395J847</accession>
<gene>
    <name evidence="2" type="ORF">DID88_007366</name>
</gene>
<evidence type="ECO:0000313" key="2">
    <source>
        <dbReference type="EMBL" id="RAL68657.1"/>
    </source>
</evidence>
<dbReference type="AlphaFoldDB" id="A0A395J847"/>
<reference evidence="2 3" key="1">
    <citation type="submission" date="2018-06" db="EMBL/GenBank/DDBJ databases">
        <title>Genome Sequence of the Brown Rot Fungal Pathogen Monilinia fructigena.</title>
        <authorList>
            <person name="Landi L."/>
            <person name="De Miccolis Angelini R.M."/>
            <person name="Pollastro S."/>
            <person name="Abate D."/>
            <person name="Faretra F."/>
            <person name="Romanazzi G."/>
        </authorList>
    </citation>
    <scope>NUCLEOTIDE SEQUENCE [LARGE SCALE GENOMIC DNA]</scope>
    <source>
        <strain evidence="2 3">Mfrg269</strain>
    </source>
</reference>
<keyword evidence="3" id="KW-1185">Reference proteome</keyword>
<feature type="region of interest" description="Disordered" evidence="1">
    <location>
        <begin position="223"/>
        <end position="272"/>
    </location>
</feature>
<organism evidence="2 3">
    <name type="scientific">Monilinia fructigena</name>
    <dbReference type="NCBI Taxonomy" id="38457"/>
    <lineage>
        <taxon>Eukaryota</taxon>
        <taxon>Fungi</taxon>
        <taxon>Dikarya</taxon>
        <taxon>Ascomycota</taxon>
        <taxon>Pezizomycotina</taxon>
        <taxon>Leotiomycetes</taxon>
        <taxon>Helotiales</taxon>
        <taxon>Sclerotiniaceae</taxon>
        <taxon>Monilinia</taxon>
    </lineage>
</organism>
<comment type="caution">
    <text evidence="2">The sequence shown here is derived from an EMBL/GenBank/DDBJ whole genome shotgun (WGS) entry which is preliminary data.</text>
</comment>
<proteinExistence type="predicted"/>
<dbReference type="EMBL" id="QKRW01000001">
    <property type="protein sequence ID" value="RAL68657.1"/>
    <property type="molecule type" value="Genomic_DNA"/>
</dbReference>
<sequence length="272" mass="31017">MFDEVLTVAELVEEETTKTYNRDGNIRKSHLLCIDALTYRHKPLLMLSKKFVNSHPLKTAEIKFTPPNIAQQLEGWRKLLEGHPSKTLTLRDTTVRPINDTVNNNDLIEEKYGETNELSAEHNGETKNYEEDSYNKIAVMAGQNPGKKAYLTNVEWNDKSFTMAEAKIIYGFLYFMKRNRFGLSNLMNIYLDRMDMTPEFNDVDMVKMTKGLMAMEMGGIVGDIDEATSSSPSPKAPSSTHFSSPPVFKSDADSTVEPMKSRKRRKIVEEEE</sequence>
<name>A0A395J847_9HELO</name>
<dbReference type="Proteomes" id="UP000249056">
    <property type="component" value="Unassembled WGS sequence"/>
</dbReference>
<dbReference type="OrthoDB" id="3546389at2759"/>
<protein>
    <submittedName>
        <fullName evidence="2">Uncharacterized protein</fullName>
    </submittedName>
</protein>
<evidence type="ECO:0000256" key="1">
    <source>
        <dbReference type="SAM" id="MobiDB-lite"/>
    </source>
</evidence>
<feature type="compositionally biased region" description="Low complexity" evidence="1">
    <location>
        <begin position="229"/>
        <end position="239"/>
    </location>
</feature>